<dbReference type="Pfam" id="PF14645">
    <property type="entry name" value="Chibby"/>
    <property type="match status" value="1"/>
</dbReference>
<dbReference type="AlphaFoldDB" id="A0AA38HZJ0"/>
<gene>
    <name evidence="2" type="ORF">Zmor_022857</name>
</gene>
<evidence type="ECO:0000313" key="2">
    <source>
        <dbReference type="EMBL" id="KAJ3645177.1"/>
    </source>
</evidence>
<dbReference type="PANTHER" id="PTHR21533">
    <property type="entry name" value="LEUCINE-RICH PROTEIN"/>
    <property type="match status" value="1"/>
</dbReference>
<dbReference type="CDD" id="cd07429">
    <property type="entry name" value="Cby_like"/>
    <property type="match status" value="1"/>
</dbReference>
<comment type="caution">
    <text evidence="2">The sequence shown here is derived from an EMBL/GenBank/DDBJ whole genome shotgun (WGS) entry which is preliminary data.</text>
</comment>
<accession>A0AA38HZJ0</accession>
<proteinExistence type="predicted"/>
<dbReference type="PANTHER" id="PTHR21533:SF19">
    <property type="entry name" value="LEUCINE-RICH PROTEIN"/>
    <property type="match status" value="1"/>
</dbReference>
<organism evidence="2 3">
    <name type="scientific">Zophobas morio</name>
    <dbReference type="NCBI Taxonomy" id="2755281"/>
    <lineage>
        <taxon>Eukaryota</taxon>
        <taxon>Metazoa</taxon>
        <taxon>Ecdysozoa</taxon>
        <taxon>Arthropoda</taxon>
        <taxon>Hexapoda</taxon>
        <taxon>Insecta</taxon>
        <taxon>Pterygota</taxon>
        <taxon>Neoptera</taxon>
        <taxon>Endopterygota</taxon>
        <taxon>Coleoptera</taxon>
        <taxon>Polyphaga</taxon>
        <taxon>Cucujiformia</taxon>
        <taxon>Tenebrionidae</taxon>
        <taxon>Zophobas</taxon>
    </lineage>
</organism>
<evidence type="ECO:0000256" key="1">
    <source>
        <dbReference type="SAM" id="Coils"/>
    </source>
</evidence>
<evidence type="ECO:0000313" key="3">
    <source>
        <dbReference type="Proteomes" id="UP001168821"/>
    </source>
</evidence>
<dbReference type="Proteomes" id="UP001168821">
    <property type="component" value="Unassembled WGS sequence"/>
</dbReference>
<name>A0AA38HZJ0_9CUCU</name>
<keyword evidence="3" id="KW-1185">Reference proteome</keyword>
<dbReference type="EMBL" id="JALNTZ010000007">
    <property type="protein sequence ID" value="KAJ3645177.1"/>
    <property type="molecule type" value="Genomic_DNA"/>
</dbReference>
<protein>
    <submittedName>
        <fullName evidence="2">Uncharacterized protein</fullName>
    </submittedName>
</protein>
<sequence length="116" mass="13363">MPLFGSKFSPKKAPVRKNSGNIATEELEDLVLGQRSIQLRLGNQELVFDNGDWIPENGESGTAHKSNQKLRKKIQELQEENNMLRLKYTVMLNMLTQSTAESHLQEKELEKLRNRK</sequence>
<dbReference type="InterPro" id="IPR028118">
    <property type="entry name" value="Chibby_fam"/>
</dbReference>
<reference evidence="2" key="1">
    <citation type="journal article" date="2023" name="G3 (Bethesda)">
        <title>Whole genome assemblies of Zophobas morio and Tenebrio molitor.</title>
        <authorList>
            <person name="Kaur S."/>
            <person name="Stinson S.A."/>
            <person name="diCenzo G.C."/>
        </authorList>
    </citation>
    <scope>NUCLEOTIDE SEQUENCE</scope>
    <source>
        <strain evidence="2">QUZm001</strain>
    </source>
</reference>
<keyword evidence="1" id="KW-0175">Coiled coil</keyword>
<feature type="coiled-coil region" evidence="1">
    <location>
        <begin position="60"/>
        <end position="115"/>
    </location>
</feature>